<dbReference type="Proteomes" id="UP001362999">
    <property type="component" value="Unassembled WGS sequence"/>
</dbReference>
<protein>
    <submittedName>
        <fullName evidence="2">Uncharacterized protein</fullName>
    </submittedName>
</protein>
<evidence type="ECO:0000313" key="2">
    <source>
        <dbReference type="EMBL" id="KAK6966443.1"/>
    </source>
</evidence>
<gene>
    <name evidence="2" type="ORF">R3P38DRAFT_2816311</name>
</gene>
<proteinExistence type="predicted"/>
<evidence type="ECO:0000313" key="3">
    <source>
        <dbReference type="Proteomes" id="UP001362999"/>
    </source>
</evidence>
<organism evidence="2 3">
    <name type="scientific">Favolaschia claudopus</name>
    <dbReference type="NCBI Taxonomy" id="2862362"/>
    <lineage>
        <taxon>Eukaryota</taxon>
        <taxon>Fungi</taxon>
        <taxon>Dikarya</taxon>
        <taxon>Basidiomycota</taxon>
        <taxon>Agaricomycotina</taxon>
        <taxon>Agaricomycetes</taxon>
        <taxon>Agaricomycetidae</taxon>
        <taxon>Agaricales</taxon>
        <taxon>Marasmiineae</taxon>
        <taxon>Mycenaceae</taxon>
        <taxon>Favolaschia</taxon>
    </lineage>
</organism>
<keyword evidence="3" id="KW-1185">Reference proteome</keyword>
<accession>A0AAV9YZ73</accession>
<feature type="region of interest" description="Disordered" evidence="1">
    <location>
        <begin position="85"/>
        <end position="115"/>
    </location>
</feature>
<evidence type="ECO:0000256" key="1">
    <source>
        <dbReference type="SAM" id="MobiDB-lite"/>
    </source>
</evidence>
<sequence length="313" mass="34498">MVPRATNIYKPSGRLGPLPIGDSAVFTHEPFSVEITEHVFADIVLGDDWIAICRAAARGGGVVFAPYTYEEQFNKLPSVPSYDDAITPEALSHTPQGEPALQDESEALSPTPQGEPALQEKLELPARQDESMNNMSGTESLNKLSALQAESINKTTMLSSDLNSAAEMSVDQRNVGDPYVRLDLAEKRTVVQYFAVTRNASAKVLRQWVPRHQHMSRRTSDRQEKKSAVLRNDFATHECTNSCLVLKSEADQGGSRGKCSLSATELQKCALMLNLYSKGEKRKALHHGDEPLKKARISTNCSNLTVTKVTWKI</sequence>
<dbReference type="AlphaFoldDB" id="A0AAV9YZ73"/>
<dbReference type="EMBL" id="JAWWNJ010000275">
    <property type="protein sequence ID" value="KAK6966443.1"/>
    <property type="molecule type" value="Genomic_DNA"/>
</dbReference>
<reference evidence="2 3" key="1">
    <citation type="journal article" date="2024" name="J Genomics">
        <title>Draft genome sequencing and assembly of Favolaschia claudopus CIRM-BRFM 2984 isolated from oak limbs.</title>
        <authorList>
            <person name="Navarro D."/>
            <person name="Drula E."/>
            <person name="Chaduli D."/>
            <person name="Cazenave R."/>
            <person name="Ahrendt S."/>
            <person name="Wang J."/>
            <person name="Lipzen A."/>
            <person name="Daum C."/>
            <person name="Barry K."/>
            <person name="Grigoriev I.V."/>
            <person name="Favel A."/>
            <person name="Rosso M.N."/>
            <person name="Martin F."/>
        </authorList>
    </citation>
    <scope>NUCLEOTIDE SEQUENCE [LARGE SCALE GENOMIC DNA]</scope>
    <source>
        <strain evidence="2 3">CIRM-BRFM 2984</strain>
    </source>
</reference>
<comment type="caution">
    <text evidence="2">The sequence shown here is derived from an EMBL/GenBank/DDBJ whole genome shotgun (WGS) entry which is preliminary data.</text>
</comment>
<name>A0AAV9YZ73_9AGAR</name>